<dbReference type="RefSeq" id="WP_128535977.1">
    <property type="nucleotide sequence ID" value="NZ_SBIW01000012.1"/>
</dbReference>
<gene>
    <name evidence="1" type="ORF">EPL05_21120</name>
</gene>
<dbReference type="Proteomes" id="UP000286701">
    <property type="component" value="Unassembled WGS sequence"/>
</dbReference>
<evidence type="ECO:0000313" key="2">
    <source>
        <dbReference type="Proteomes" id="UP000286701"/>
    </source>
</evidence>
<protein>
    <recommendedName>
        <fullName evidence="3">Glycosyltransferase</fullName>
    </recommendedName>
</protein>
<dbReference type="EMBL" id="SBIW01000012">
    <property type="protein sequence ID" value="RWY48084.1"/>
    <property type="molecule type" value="Genomic_DNA"/>
</dbReference>
<dbReference type="AlphaFoldDB" id="A0A444MIZ6"/>
<evidence type="ECO:0000313" key="1">
    <source>
        <dbReference type="EMBL" id="RWY48084.1"/>
    </source>
</evidence>
<name>A0A444MIZ6_9SPHI</name>
<dbReference type="SUPFAM" id="SSF53756">
    <property type="entry name" value="UDP-Glycosyltransferase/glycogen phosphorylase"/>
    <property type="match status" value="1"/>
</dbReference>
<proteinExistence type="predicted"/>
<sequence length="371" mass="42018">MKLLTYQPFSLYSNGGGNRILRRLFKGREADVISLVVEENPLHPRQGTIAETIVYAAPIVRKWARWKLRNFRTWLRHGLYKPSTIKKVQVAARKIDYDVLHVIDHGPFSAALCTDEFCREKPLWVSFHDHFSTTYGLHENSAALWKRANRRLVISEELGNEYGRLFGKAAYELITDGVTAAEVSEPLLTPGEPVAVYFAGLLHLEYIPLFKVLADALDLLNKQGHQFKLILRATQYMPFLENRAFDTDYRPMTLDDAELKRELDSSAILYLPIKFTRPDFYLYSLSTKMVGYLGGAGAILYHGPQDSAACHLLEKTKAAVCCGNLGAEKLSAEILNLLADMHNISANAKALAKKQFGLEQIQQLFWQQAEQ</sequence>
<organism evidence="1 2">
    <name type="scientific">Mucilaginibacter gilvus</name>
    <dbReference type="NCBI Taxonomy" id="2305909"/>
    <lineage>
        <taxon>Bacteria</taxon>
        <taxon>Pseudomonadati</taxon>
        <taxon>Bacteroidota</taxon>
        <taxon>Sphingobacteriia</taxon>
        <taxon>Sphingobacteriales</taxon>
        <taxon>Sphingobacteriaceae</taxon>
        <taxon>Mucilaginibacter</taxon>
    </lineage>
</organism>
<evidence type="ECO:0008006" key="3">
    <source>
        <dbReference type="Google" id="ProtNLM"/>
    </source>
</evidence>
<comment type="caution">
    <text evidence="1">The sequence shown here is derived from an EMBL/GenBank/DDBJ whole genome shotgun (WGS) entry which is preliminary data.</text>
</comment>
<reference evidence="1 2" key="1">
    <citation type="submission" date="2019-01" db="EMBL/GenBank/DDBJ databases">
        <title>Mucilaginibacter antarcticum sp. nov., isolated from antarctic soil.</title>
        <authorList>
            <person name="Yan Y.-Q."/>
            <person name="Du Z.-J."/>
        </authorList>
    </citation>
    <scope>NUCLEOTIDE SEQUENCE [LARGE SCALE GENOMIC DNA]</scope>
    <source>
        <strain evidence="1 2">F01003</strain>
    </source>
</reference>
<dbReference type="OrthoDB" id="787006at2"/>
<dbReference type="Gene3D" id="3.40.50.2000">
    <property type="entry name" value="Glycogen Phosphorylase B"/>
    <property type="match status" value="1"/>
</dbReference>
<keyword evidence="2" id="KW-1185">Reference proteome</keyword>
<accession>A0A444MIZ6</accession>